<organism evidence="8 9">
    <name type="scientific">Candidatus Blautia pullistercoris</name>
    <dbReference type="NCBI Taxonomy" id="2838499"/>
    <lineage>
        <taxon>Bacteria</taxon>
        <taxon>Bacillati</taxon>
        <taxon>Bacillota</taxon>
        <taxon>Clostridia</taxon>
        <taxon>Lachnospirales</taxon>
        <taxon>Lachnospiraceae</taxon>
        <taxon>Blautia</taxon>
    </lineage>
</organism>
<evidence type="ECO:0000256" key="2">
    <source>
        <dbReference type="ARBA" id="ARBA00022475"/>
    </source>
</evidence>
<dbReference type="Proteomes" id="UP000824230">
    <property type="component" value="Unassembled WGS sequence"/>
</dbReference>
<evidence type="ECO:0000259" key="7">
    <source>
        <dbReference type="Pfam" id="PF02687"/>
    </source>
</evidence>
<feature type="transmembrane region" description="Helical" evidence="6">
    <location>
        <begin position="667"/>
        <end position="686"/>
    </location>
</feature>
<keyword evidence="3 6" id="KW-0812">Transmembrane</keyword>
<feature type="transmembrane region" description="Helical" evidence="6">
    <location>
        <begin position="237"/>
        <end position="255"/>
    </location>
</feature>
<feature type="transmembrane region" description="Helical" evidence="6">
    <location>
        <begin position="633"/>
        <end position="655"/>
    </location>
</feature>
<reference evidence="8" key="1">
    <citation type="journal article" date="2021" name="PeerJ">
        <title>Extensive microbial diversity within the chicken gut microbiome revealed by metagenomics and culture.</title>
        <authorList>
            <person name="Gilroy R."/>
            <person name="Ravi A."/>
            <person name="Getino M."/>
            <person name="Pursley I."/>
            <person name="Horton D.L."/>
            <person name="Alikhan N.F."/>
            <person name="Baker D."/>
            <person name="Gharbi K."/>
            <person name="Hall N."/>
            <person name="Watson M."/>
            <person name="Adriaenssens E.M."/>
            <person name="Foster-Nyarko E."/>
            <person name="Jarju S."/>
            <person name="Secka A."/>
            <person name="Antonio M."/>
            <person name="Oren A."/>
            <person name="Chaudhuri R.R."/>
            <person name="La Ragione R."/>
            <person name="Hildebrand F."/>
            <person name="Pallen M.J."/>
        </authorList>
    </citation>
    <scope>NUCLEOTIDE SEQUENCE</scope>
    <source>
        <strain evidence="8">ChiHjej12B11-1927</strain>
    </source>
</reference>
<evidence type="ECO:0000256" key="5">
    <source>
        <dbReference type="ARBA" id="ARBA00023136"/>
    </source>
</evidence>
<feature type="transmembrane region" description="Helical" evidence="6">
    <location>
        <begin position="197"/>
        <end position="217"/>
    </location>
</feature>
<evidence type="ECO:0000256" key="1">
    <source>
        <dbReference type="ARBA" id="ARBA00004651"/>
    </source>
</evidence>
<feature type="transmembrane region" description="Helical" evidence="6">
    <location>
        <begin position="20"/>
        <end position="40"/>
    </location>
</feature>
<dbReference type="Pfam" id="PF02687">
    <property type="entry name" value="FtsX"/>
    <property type="match status" value="1"/>
</dbReference>
<comment type="subcellular location">
    <subcellularLocation>
        <location evidence="1">Cell membrane</location>
        <topology evidence="1">Multi-pass membrane protein</topology>
    </subcellularLocation>
</comment>
<comment type="caution">
    <text evidence="8">The sequence shown here is derived from an EMBL/GenBank/DDBJ whole genome shotgun (WGS) entry which is preliminary data.</text>
</comment>
<evidence type="ECO:0000256" key="6">
    <source>
        <dbReference type="SAM" id="Phobius"/>
    </source>
</evidence>
<sequence>MTRNKIFAKLRRKNKGQYGILAFCIFLSVLLLTAFALMYFGPTVQEFLPEGGDTRKLAILLLGATAVGCAIFTLYASILFFRYKSREYGIFLALGEQKKTLGTMLFKELALLTGAAAALGLLGAIPLSWLIWKLFESFLVSTEEMEYHFGIGGLLVGLVFAIILAILLGAAGRKFVKKTNVMDILRTQHQPEMVKKIPAWTFGAGMGMILGGLLLAMGLPRIFVHVFHVGPPSVLNLFYFLAVAGIYLVLLSIVGQNRKGKNRKKYYKNLVSVSLMRFSAKSTTRNMCVVVLLLFAGIFAVYYGLLYSDSAGYIDNGTTRDFVLHYPVQEKQVTKEEIRKLAGEYSVEIQDYTEGEGANLVITYKMTDYTEDNEYVTVTREKGKTALFFSGKTYQQLTGEDPGVAPGTYKTITEAGHQDNIWDFTDGLSEVSNPDTGTETGLTFGGTLEYNSLSDMSEPFAYVLNDKDYETLTEGIGQEWMEHLVFFDAADPEASYPFTRALYEEYVSRATDLSAHMGNYDRWEELQAKANGEEYMYGDKVEMDPEDTQLLGNWRYGPQFQILNSQEWMQFVGVYVMLCLYIFIITLSTVAIMTYVRGVSVAADNREVFVSLERLGADSEYRKKVLKAQLRKIFIYPTVLGCGVGLLFSIGMNYMNDGRLTAAELRSLMIVLGISLLIFLFLWAVYQAARRKGEKILGIFREKQR</sequence>
<feature type="transmembrane region" description="Helical" evidence="6">
    <location>
        <begin position="60"/>
        <end position="81"/>
    </location>
</feature>
<feature type="transmembrane region" description="Helical" evidence="6">
    <location>
        <begin position="286"/>
        <end position="305"/>
    </location>
</feature>
<reference evidence="8" key="2">
    <citation type="submission" date="2021-04" db="EMBL/GenBank/DDBJ databases">
        <authorList>
            <person name="Gilroy R."/>
        </authorList>
    </citation>
    <scope>NUCLEOTIDE SEQUENCE</scope>
    <source>
        <strain evidence="8">ChiHjej12B11-1927</strain>
    </source>
</reference>
<feature type="domain" description="ABC3 transporter permease C-terminal" evidence="7">
    <location>
        <begin position="61"/>
        <end position="180"/>
    </location>
</feature>
<keyword evidence="2" id="KW-1003">Cell membrane</keyword>
<feature type="transmembrane region" description="Helical" evidence="6">
    <location>
        <begin position="109"/>
        <end position="131"/>
    </location>
</feature>
<evidence type="ECO:0000256" key="3">
    <source>
        <dbReference type="ARBA" id="ARBA00022692"/>
    </source>
</evidence>
<proteinExistence type="predicted"/>
<dbReference type="AlphaFoldDB" id="A0A9D2AP96"/>
<evidence type="ECO:0000313" key="8">
    <source>
        <dbReference type="EMBL" id="HIX38692.1"/>
    </source>
</evidence>
<dbReference type="GO" id="GO:0005886">
    <property type="term" value="C:plasma membrane"/>
    <property type="evidence" value="ECO:0007669"/>
    <property type="project" value="UniProtKB-SubCell"/>
</dbReference>
<dbReference type="PANTHER" id="PTHR46795">
    <property type="entry name" value="ABC TRANSPORTER PERMEASE-RELATED-RELATED"/>
    <property type="match status" value="1"/>
</dbReference>
<keyword evidence="4 6" id="KW-1133">Transmembrane helix</keyword>
<keyword evidence="5 6" id="KW-0472">Membrane</keyword>
<feature type="transmembrane region" description="Helical" evidence="6">
    <location>
        <begin position="151"/>
        <end position="176"/>
    </location>
</feature>
<dbReference type="InterPro" id="IPR003838">
    <property type="entry name" value="ABC3_permease_C"/>
</dbReference>
<evidence type="ECO:0000256" key="4">
    <source>
        <dbReference type="ARBA" id="ARBA00022989"/>
    </source>
</evidence>
<protein>
    <submittedName>
        <fullName evidence="8">ABC transporter permease</fullName>
    </submittedName>
</protein>
<evidence type="ECO:0000313" key="9">
    <source>
        <dbReference type="Proteomes" id="UP000824230"/>
    </source>
</evidence>
<name>A0A9D2AP96_9FIRM</name>
<dbReference type="PANTHER" id="PTHR46795:SF3">
    <property type="entry name" value="ABC TRANSPORTER PERMEASE"/>
    <property type="match status" value="1"/>
</dbReference>
<dbReference type="InterPro" id="IPR052536">
    <property type="entry name" value="ABC-4_Integral_Memb_Prot"/>
</dbReference>
<dbReference type="EMBL" id="DXFG01000285">
    <property type="protein sequence ID" value="HIX38692.1"/>
    <property type="molecule type" value="Genomic_DNA"/>
</dbReference>
<accession>A0A9D2AP96</accession>
<feature type="transmembrane region" description="Helical" evidence="6">
    <location>
        <begin position="568"/>
        <end position="596"/>
    </location>
</feature>
<gene>
    <name evidence="8" type="ORF">H9738_12625</name>
</gene>